<comment type="caution">
    <text evidence="1">The sequence shown here is derived from an EMBL/GenBank/DDBJ whole genome shotgun (WGS) entry which is preliminary data.</text>
</comment>
<proteinExistence type="predicted"/>
<sequence>MEQNEMTVSEKVLFSRLQQEQQISINLQIELENTLQKLGQYKEDNAKLQEQIQDNK</sequence>
<protein>
    <submittedName>
        <fullName evidence="1">Uncharacterized protein</fullName>
    </submittedName>
</protein>
<dbReference type="Proteomes" id="UP000681586">
    <property type="component" value="Unassembled WGS sequence"/>
</dbReference>
<keyword evidence="2" id="KW-1185">Reference proteome</keyword>
<reference evidence="1 2" key="1">
    <citation type="submission" date="2021-05" db="EMBL/GenBank/DDBJ databases">
        <title>Staphylococcus fleurettii isolated from lake water in First Nation community in Manitoba, Canada.</title>
        <authorList>
            <person name="Bashar S."/>
            <person name="Murdock A."/>
            <person name="Patidar R."/>
            <person name="Golding G."/>
            <person name="Farenhorst A."/>
            <person name="Kumar A."/>
        </authorList>
    </citation>
    <scope>NUCLEOTIDE SEQUENCE [LARGE SCALE GENOMIC DNA]</scope>
    <source>
        <strain evidence="1 2">SF002</strain>
    </source>
</reference>
<gene>
    <name evidence="1" type="ORF">JJQ58_00820</name>
</gene>
<organism evidence="1 2">
    <name type="scientific">Mammaliicoccus fleurettii</name>
    <dbReference type="NCBI Taxonomy" id="150056"/>
    <lineage>
        <taxon>Bacteria</taxon>
        <taxon>Bacillati</taxon>
        <taxon>Bacillota</taxon>
        <taxon>Bacilli</taxon>
        <taxon>Bacillales</taxon>
        <taxon>Staphylococcaceae</taxon>
        <taxon>Mammaliicoccus</taxon>
    </lineage>
</organism>
<accession>A0ABS5MJE5</accession>
<name>A0ABS5MJE5_9STAP</name>
<dbReference type="EMBL" id="JAGXBM010000001">
    <property type="protein sequence ID" value="MBS3696020.1"/>
    <property type="molecule type" value="Genomic_DNA"/>
</dbReference>
<evidence type="ECO:0000313" key="1">
    <source>
        <dbReference type="EMBL" id="MBS3696020.1"/>
    </source>
</evidence>
<evidence type="ECO:0000313" key="2">
    <source>
        <dbReference type="Proteomes" id="UP000681586"/>
    </source>
</evidence>
<dbReference type="RefSeq" id="WP_203153404.1">
    <property type="nucleotide sequence ID" value="NZ_JAEPSA010000003.1"/>
</dbReference>